<protein>
    <submittedName>
        <fullName evidence="1">Uncharacterized protein</fullName>
    </submittedName>
</protein>
<dbReference type="AlphaFoldDB" id="A0A0A9HL36"/>
<organism evidence="1">
    <name type="scientific">Arundo donax</name>
    <name type="common">Giant reed</name>
    <name type="synonym">Donax arundinaceus</name>
    <dbReference type="NCBI Taxonomy" id="35708"/>
    <lineage>
        <taxon>Eukaryota</taxon>
        <taxon>Viridiplantae</taxon>
        <taxon>Streptophyta</taxon>
        <taxon>Embryophyta</taxon>
        <taxon>Tracheophyta</taxon>
        <taxon>Spermatophyta</taxon>
        <taxon>Magnoliopsida</taxon>
        <taxon>Liliopsida</taxon>
        <taxon>Poales</taxon>
        <taxon>Poaceae</taxon>
        <taxon>PACMAD clade</taxon>
        <taxon>Arundinoideae</taxon>
        <taxon>Arundineae</taxon>
        <taxon>Arundo</taxon>
    </lineage>
</organism>
<name>A0A0A9HL36_ARUDO</name>
<reference evidence="1" key="1">
    <citation type="submission" date="2014-09" db="EMBL/GenBank/DDBJ databases">
        <authorList>
            <person name="Magalhaes I.L.F."/>
            <person name="Oliveira U."/>
            <person name="Santos F.R."/>
            <person name="Vidigal T.H.D.A."/>
            <person name="Brescovit A.D."/>
            <person name="Santos A.J."/>
        </authorList>
    </citation>
    <scope>NUCLEOTIDE SEQUENCE</scope>
    <source>
        <tissue evidence="1">Shoot tissue taken approximately 20 cm above the soil surface</tissue>
    </source>
</reference>
<accession>A0A0A9HL36</accession>
<evidence type="ECO:0000313" key="1">
    <source>
        <dbReference type="EMBL" id="JAE37467.1"/>
    </source>
</evidence>
<dbReference type="EMBL" id="GBRH01160429">
    <property type="protein sequence ID" value="JAE37467.1"/>
    <property type="molecule type" value="Transcribed_RNA"/>
</dbReference>
<proteinExistence type="predicted"/>
<sequence>MSQIFCMEYEHKITCKVQDVSFVRRGIASQKNCKLISCKDSRESTNFQEKHPLLSSSYLTFS</sequence>
<reference evidence="1" key="2">
    <citation type="journal article" date="2015" name="Data Brief">
        <title>Shoot transcriptome of the giant reed, Arundo donax.</title>
        <authorList>
            <person name="Barrero R.A."/>
            <person name="Guerrero F.D."/>
            <person name="Moolhuijzen P."/>
            <person name="Goolsby J.A."/>
            <person name="Tidwell J."/>
            <person name="Bellgard S.E."/>
            <person name="Bellgard M.I."/>
        </authorList>
    </citation>
    <scope>NUCLEOTIDE SEQUENCE</scope>
    <source>
        <tissue evidence="1">Shoot tissue taken approximately 20 cm above the soil surface</tissue>
    </source>
</reference>